<feature type="coiled-coil region" evidence="1">
    <location>
        <begin position="200"/>
        <end position="230"/>
    </location>
</feature>
<dbReference type="EMBL" id="MU005779">
    <property type="protein sequence ID" value="KAF2705297.1"/>
    <property type="molecule type" value="Genomic_DNA"/>
</dbReference>
<name>A0A6G1JYQ6_9PLEO</name>
<reference evidence="2" key="1">
    <citation type="journal article" date="2020" name="Stud. Mycol.">
        <title>101 Dothideomycetes genomes: a test case for predicting lifestyles and emergence of pathogens.</title>
        <authorList>
            <person name="Haridas S."/>
            <person name="Albert R."/>
            <person name="Binder M."/>
            <person name="Bloem J."/>
            <person name="Labutti K."/>
            <person name="Salamov A."/>
            <person name="Andreopoulos B."/>
            <person name="Baker S."/>
            <person name="Barry K."/>
            <person name="Bills G."/>
            <person name="Bluhm B."/>
            <person name="Cannon C."/>
            <person name="Castanera R."/>
            <person name="Culley D."/>
            <person name="Daum C."/>
            <person name="Ezra D."/>
            <person name="Gonzalez J."/>
            <person name="Henrissat B."/>
            <person name="Kuo A."/>
            <person name="Liang C."/>
            <person name="Lipzen A."/>
            <person name="Lutzoni F."/>
            <person name="Magnuson J."/>
            <person name="Mondo S."/>
            <person name="Nolan M."/>
            <person name="Ohm R."/>
            <person name="Pangilinan J."/>
            <person name="Park H.-J."/>
            <person name="Ramirez L."/>
            <person name="Alfaro M."/>
            <person name="Sun H."/>
            <person name="Tritt A."/>
            <person name="Yoshinaga Y."/>
            <person name="Zwiers L.-H."/>
            <person name="Turgeon B."/>
            <person name="Goodwin S."/>
            <person name="Spatafora J."/>
            <person name="Crous P."/>
            <person name="Grigoriev I."/>
        </authorList>
    </citation>
    <scope>NUCLEOTIDE SEQUENCE</scope>
    <source>
        <strain evidence="2">CBS 279.74</strain>
    </source>
</reference>
<keyword evidence="1" id="KW-0175">Coiled coil</keyword>
<dbReference type="AlphaFoldDB" id="A0A6G1JYQ6"/>
<proteinExistence type="predicted"/>
<protein>
    <submittedName>
        <fullName evidence="2">Uncharacterized protein</fullName>
    </submittedName>
</protein>
<dbReference type="OrthoDB" id="5402392at2759"/>
<gene>
    <name evidence="2" type="ORF">K504DRAFT_460550</name>
</gene>
<evidence type="ECO:0000256" key="1">
    <source>
        <dbReference type="SAM" id="Coils"/>
    </source>
</evidence>
<evidence type="ECO:0000313" key="3">
    <source>
        <dbReference type="Proteomes" id="UP000799428"/>
    </source>
</evidence>
<dbReference type="Proteomes" id="UP000799428">
    <property type="component" value="Unassembled WGS sequence"/>
</dbReference>
<organism evidence="2 3">
    <name type="scientific">Pleomassaria siparia CBS 279.74</name>
    <dbReference type="NCBI Taxonomy" id="1314801"/>
    <lineage>
        <taxon>Eukaryota</taxon>
        <taxon>Fungi</taxon>
        <taxon>Dikarya</taxon>
        <taxon>Ascomycota</taxon>
        <taxon>Pezizomycotina</taxon>
        <taxon>Dothideomycetes</taxon>
        <taxon>Pleosporomycetidae</taxon>
        <taxon>Pleosporales</taxon>
        <taxon>Pleomassariaceae</taxon>
        <taxon>Pleomassaria</taxon>
    </lineage>
</organism>
<accession>A0A6G1JYQ6</accession>
<evidence type="ECO:0000313" key="2">
    <source>
        <dbReference type="EMBL" id="KAF2705297.1"/>
    </source>
</evidence>
<sequence length="448" mass="49886">MPASTPCPVPDIDRTLSQYINSRQDTLRIRTTLSKYLTSNLRSVNSATLNHHLSHECPLDYSAVNVKPPGINQSRHEYLLALQARLQAQAQHRELQSSLQELRDRHAMDAPTQNDSAYDNEVARGYVSLLRQRRRFLELEVIQDSLEKLLNASPSICDKNPKEKVQESIGEQPGLPAERLEMLTQVQDDDSWVFKLKREVLEAKASMDRAKAARLELQKESRAVPSLEQQVYALSCARDEMIEWVEGELGKMNEESEFLEDASPVKKSIGNAAPRDVASAEAQVRTTYDKYIASRSALVKGHDSIQQQPISGALSLDRSNGHVEPISQITEAPKSTQTITEILPYLTQLAQATGNERSLLQQAIYLQNQLASVDEEITDSLSRLSGESHLIPSGSKGIVAWGQIATKVEAATEDFAKNQLQKSHSEIDSINTIVDLCSLQSKVLYSTS</sequence>
<keyword evidence="3" id="KW-1185">Reference proteome</keyword>